<dbReference type="PROSITE" id="PS01180">
    <property type="entry name" value="CUB"/>
    <property type="match status" value="2"/>
</dbReference>
<keyword evidence="15" id="KW-1185">Reference proteome</keyword>
<dbReference type="PANTHER" id="PTHR10127:SF780">
    <property type="entry name" value="METALLOENDOPEPTIDASE"/>
    <property type="match status" value="1"/>
</dbReference>
<feature type="active site" evidence="9">
    <location>
        <position position="158"/>
    </location>
</feature>
<dbReference type="InterPro" id="IPR001506">
    <property type="entry name" value="Peptidase_M12A"/>
</dbReference>
<feature type="compositionally biased region" description="Acidic residues" evidence="11">
    <location>
        <begin position="21"/>
        <end position="30"/>
    </location>
</feature>
<organism evidence="14 15">
    <name type="scientific">Patiria miniata</name>
    <name type="common">Bat star</name>
    <name type="synonym">Asterina miniata</name>
    <dbReference type="NCBI Taxonomy" id="46514"/>
    <lineage>
        <taxon>Eukaryota</taxon>
        <taxon>Metazoa</taxon>
        <taxon>Echinodermata</taxon>
        <taxon>Eleutherozoa</taxon>
        <taxon>Asterozoa</taxon>
        <taxon>Asteroidea</taxon>
        <taxon>Valvatacea</taxon>
        <taxon>Valvatida</taxon>
        <taxon>Asterinidae</taxon>
        <taxon>Patiria</taxon>
    </lineage>
</organism>
<evidence type="ECO:0000256" key="1">
    <source>
        <dbReference type="ARBA" id="ARBA00022536"/>
    </source>
</evidence>
<dbReference type="CDD" id="cd04280">
    <property type="entry name" value="ZnMc_astacin_like"/>
    <property type="match status" value="1"/>
</dbReference>
<feature type="domain" description="Peptidase M12A" evidence="13">
    <location>
        <begin position="61"/>
        <end position="261"/>
    </location>
</feature>
<keyword evidence="4 9" id="KW-0378">Hydrolase</keyword>
<feature type="binding site" evidence="9">
    <location>
        <position position="167"/>
    </location>
    <ligand>
        <name>Zn(2+)</name>
        <dbReference type="ChEBI" id="CHEBI:29105"/>
        <note>catalytic</note>
    </ligand>
</feature>
<dbReference type="FunFam" id="3.40.390.10:FF:000028">
    <property type="entry name" value="Zinc metalloproteinase"/>
    <property type="match status" value="1"/>
</dbReference>
<evidence type="ECO:0000259" key="13">
    <source>
        <dbReference type="PROSITE" id="PS51864"/>
    </source>
</evidence>
<dbReference type="AlphaFoldDB" id="A0A914BAE8"/>
<keyword evidence="2 9" id="KW-0645">Protease</keyword>
<dbReference type="FunFam" id="2.60.120.290:FF:000005">
    <property type="entry name" value="Procollagen C-endopeptidase enhancer 1"/>
    <property type="match status" value="1"/>
</dbReference>
<dbReference type="Gene3D" id="2.60.120.290">
    <property type="entry name" value="Spermadhesin, CUB domain"/>
    <property type="match status" value="2"/>
</dbReference>
<keyword evidence="6 9" id="KW-0482">Metalloprotease</keyword>
<reference evidence="14" key="1">
    <citation type="submission" date="2022-11" db="UniProtKB">
        <authorList>
            <consortium name="EnsemblMetazoa"/>
        </authorList>
    </citation>
    <scope>IDENTIFICATION</scope>
</reference>
<dbReference type="GO" id="GO:0008270">
    <property type="term" value="F:zinc ion binding"/>
    <property type="evidence" value="ECO:0007669"/>
    <property type="project" value="UniProtKB-UniRule"/>
</dbReference>
<dbReference type="InterPro" id="IPR024079">
    <property type="entry name" value="MetalloPept_cat_dom_sf"/>
</dbReference>
<dbReference type="RefSeq" id="XP_038072979.1">
    <property type="nucleotide sequence ID" value="XM_038217051.1"/>
</dbReference>
<dbReference type="GO" id="GO:0004222">
    <property type="term" value="F:metalloendopeptidase activity"/>
    <property type="evidence" value="ECO:0007669"/>
    <property type="project" value="UniProtKB-UniRule"/>
</dbReference>
<evidence type="ECO:0000256" key="10">
    <source>
        <dbReference type="RuleBase" id="RU361183"/>
    </source>
</evidence>
<evidence type="ECO:0000256" key="3">
    <source>
        <dbReference type="ARBA" id="ARBA00022723"/>
    </source>
</evidence>
<evidence type="ECO:0000256" key="8">
    <source>
        <dbReference type="PROSITE-ProRule" id="PRU00059"/>
    </source>
</evidence>
<dbReference type="GeneID" id="119741301"/>
<keyword evidence="1" id="KW-0245">EGF-like domain</keyword>
<dbReference type="GO" id="GO:0006508">
    <property type="term" value="P:proteolysis"/>
    <property type="evidence" value="ECO:0007669"/>
    <property type="project" value="UniProtKB-KW"/>
</dbReference>
<feature type="disulfide bond" evidence="8">
    <location>
        <begin position="450"/>
        <end position="477"/>
    </location>
</feature>
<evidence type="ECO:0000259" key="12">
    <source>
        <dbReference type="PROSITE" id="PS01180"/>
    </source>
</evidence>
<dbReference type="OrthoDB" id="291007at2759"/>
<name>A0A914BAE8_PATMI</name>
<dbReference type="CDD" id="cd00041">
    <property type="entry name" value="CUB"/>
    <property type="match status" value="2"/>
</dbReference>
<dbReference type="SMART" id="SM00235">
    <property type="entry name" value="ZnMc"/>
    <property type="match status" value="1"/>
</dbReference>
<accession>A0A914BAE8</accession>
<dbReference type="InterPro" id="IPR034035">
    <property type="entry name" value="Astacin-like_dom"/>
</dbReference>
<evidence type="ECO:0000313" key="15">
    <source>
        <dbReference type="Proteomes" id="UP000887568"/>
    </source>
</evidence>
<protein>
    <recommendedName>
        <fullName evidence="10">Metalloendopeptidase</fullName>
        <ecNumber evidence="10">3.4.24.-</ecNumber>
    </recommendedName>
</protein>
<dbReference type="SMART" id="SM00042">
    <property type="entry name" value="CUB"/>
    <property type="match status" value="2"/>
</dbReference>
<keyword evidence="5 9" id="KW-0862">Zinc</keyword>
<feature type="binding site" evidence="9">
    <location>
        <position position="161"/>
    </location>
    <ligand>
        <name>Zn(2+)</name>
        <dbReference type="ChEBI" id="CHEBI:29105"/>
        <note>catalytic</note>
    </ligand>
</feature>
<dbReference type="EnsemblMetazoa" id="XM_038217051.1">
    <property type="protein sequence ID" value="XP_038072979.1"/>
    <property type="gene ID" value="LOC119741301"/>
</dbReference>
<proteinExistence type="predicted"/>
<dbReference type="InterPro" id="IPR006026">
    <property type="entry name" value="Peptidase_Metallo"/>
</dbReference>
<dbReference type="SUPFAM" id="SSF55486">
    <property type="entry name" value="Metalloproteases ('zincins'), catalytic domain"/>
    <property type="match status" value="1"/>
</dbReference>
<feature type="region of interest" description="Disordered" evidence="11">
    <location>
        <begin position="1"/>
        <end position="34"/>
    </location>
</feature>
<keyword evidence="7 8" id="KW-1015">Disulfide bond</keyword>
<dbReference type="PANTHER" id="PTHR10127">
    <property type="entry name" value="DISCOIDIN, CUB, EGF, LAMININ , AND ZINC METALLOPROTEASE DOMAIN CONTAINING"/>
    <property type="match status" value="1"/>
</dbReference>
<dbReference type="PROSITE" id="PS51864">
    <property type="entry name" value="ASTACIN"/>
    <property type="match status" value="1"/>
</dbReference>
<evidence type="ECO:0000313" key="14">
    <source>
        <dbReference type="EnsemblMetazoa" id="XP_038072979.1"/>
    </source>
</evidence>
<dbReference type="Proteomes" id="UP000887568">
    <property type="component" value="Unplaced"/>
</dbReference>
<evidence type="ECO:0000256" key="11">
    <source>
        <dbReference type="SAM" id="MobiDB-lite"/>
    </source>
</evidence>
<feature type="domain" description="CUB" evidence="12">
    <location>
        <begin position="284"/>
        <end position="416"/>
    </location>
</feature>
<dbReference type="InterPro" id="IPR035914">
    <property type="entry name" value="Sperma_CUB_dom_sf"/>
</dbReference>
<dbReference type="Pfam" id="PF01400">
    <property type="entry name" value="Astacin"/>
    <property type="match status" value="1"/>
</dbReference>
<comment type="caution">
    <text evidence="8">Lacks conserved residue(s) required for the propagation of feature annotation.</text>
</comment>
<dbReference type="InterPro" id="IPR000859">
    <property type="entry name" value="CUB_dom"/>
</dbReference>
<feature type="domain" description="CUB" evidence="12">
    <location>
        <begin position="450"/>
        <end position="563"/>
    </location>
</feature>
<evidence type="ECO:0000256" key="6">
    <source>
        <dbReference type="ARBA" id="ARBA00023049"/>
    </source>
</evidence>
<evidence type="ECO:0000256" key="4">
    <source>
        <dbReference type="ARBA" id="ARBA00022801"/>
    </source>
</evidence>
<dbReference type="OMA" id="TATNCED"/>
<sequence>MAEDRPRPRPVLETGRPDGLEPPEEREDTEGAFQSDMLLSQEQRQELWELVAEAQTGVSKRRVDSVLSLRWPQNVLPYLLDSDVNIEAIRLGMNIWTEHTCVRFVPYSQKSALELGHNNRVLFYRGSGCSSFVGMVGVGLQQISIGVGCSNPGTVAHEIGHTLGWHHEQSRIDRDDYVTIHAENIYEDKKHNFVKYDILRLDNHDLPYDVRSIMHYGSNYFSSNGLPTIVAHNLRDHYLMGNREYFTFYDMKMANVMFNCSDGCLEPPECQHEGFVNQNCTCVCQAGFTGPLCETFDFQRLDLEHVDVLTERSGTMKSPGYPGPYENGITFVWEILGGEGATITISFSYFKVDISTVCLFDRLVIQEGNNVFNGSRELCGPNLPADVQSTGRHLMVIFKSYYYEEGAGFEADYVINGPLVAPSAETSVAPPTTHAPVDTAPNCDSVVGTCGGTFKDRAGCIASPNYGFAKYENFATCRYDIEVADGLRVELIFLEMDIEDHIRCSYDKLEISPERRKSVGSFLICGYEVPRGSLVSLTNKMSVVMSTDASVTGKGFAARFRAISVK</sequence>
<dbReference type="EC" id="3.4.24.-" evidence="10"/>
<evidence type="ECO:0000256" key="9">
    <source>
        <dbReference type="PROSITE-ProRule" id="PRU01211"/>
    </source>
</evidence>
<keyword evidence="3 9" id="KW-0479">Metal-binding</keyword>
<dbReference type="SUPFAM" id="SSF49854">
    <property type="entry name" value="Spermadhesin, CUB domain"/>
    <property type="match status" value="2"/>
</dbReference>
<dbReference type="InterPro" id="IPR000742">
    <property type="entry name" value="EGF"/>
</dbReference>
<evidence type="ECO:0000256" key="7">
    <source>
        <dbReference type="ARBA" id="ARBA00023157"/>
    </source>
</evidence>
<dbReference type="PROSITE" id="PS01186">
    <property type="entry name" value="EGF_2"/>
    <property type="match status" value="1"/>
</dbReference>
<feature type="binding site" evidence="9">
    <location>
        <position position="157"/>
    </location>
    <ligand>
        <name>Zn(2+)</name>
        <dbReference type="ChEBI" id="CHEBI:29105"/>
        <note>catalytic</note>
    </ligand>
</feature>
<evidence type="ECO:0000256" key="5">
    <source>
        <dbReference type="ARBA" id="ARBA00022833"/>
    </source>
</evidence>
<dbReference type="PRINTS" id="PR00480">
    <property type="entry name" value="ASTACIN"/>
</dbReference>
<dbReference type="PROSITE" id="PS00022">
    <property type="entry name" value="EGF_1"/>
    <property type="match status" value="1"/>
</dbReference>
<evidence type="ECO:0000256" key="2">
    <source>
        <dbReference type="ARBA" id="ARBA00022670"/>
    </source>
</evidence>
<comment type="cofactor">
    <cofactor evidence="9 10">
        <name>Zn(2+)</name>
        <dbReference type="ChEBI" id="CHEBI:29105"/>
    </cofactor>
    <text evidence="9 10">Binds 1 zinc ion per subunit.</text>
</comment>
<dbReference type="Pfam" id="PF00431">
    <property type="entry name" value="CUB"/>
    <property type="match status" value="2"/>
</dbReference>
<dbReference type="GO" id="GO:0018996">
    <property type="term" value="P:molting cycle, collagen and cuticulin-based cuticle"/>
    <property type="evidence" value="ECO:0007669"/>
    <property type="project" value="UniProtKB-ARBA"/>
</dbReference>
<dbReference type="Gene3D" id="3.40.390.10">
    <property type="entry name" value="Collagenase (Catalytic Domain)"/>
    <property type="match status" value="1"/>
</dbReference>